<dbReference type="GO" id="GO:0016020">
    <property type="term" value="C:membrane"/>
    <property type="evidence" value="ECO:0007669"/>
    <property type="project" value="UniProtKB-SubCell"/>
</dbReference>
<protein>
    <recommendedName>
        <fullName evidence="5">Mitochondrial carrier protein</fullName>
    </recommendedName>
</protein>
<dbReference type="InterPro" id="IPR023395">
    <property type="entry name" value="MCP_dom_sf"/>
</dbReference>
<evidence type="ECO:0000256" key="1">
    <source>
        <dbReference type="ARBA" id="ARBA00004370"/>
    </source>
</evidence>
<dbReference type="AlphaFoldDB" id="A0A6C0LJ11"/>
<evidence type="ECO:0008006" key="5">
    <source>
        <dbReference type="Google" id="ProtNLM"/>
    </source>
</evidence>
<dbReference type="Gene3D" id="1.50.40.10">
    <property type="entry name" value="Mitochondrial carrier domain"/>
    <property type="match status" value="1"/>
</dbReference>
<keyword evidence="2" id="KW-0812">Transmembrane</keyword>
<reference evidence="4" key="1">
    <citation type="journal article" date="2020" name="Nature">
        <title>Giant virus diversity and host interactions through global metagenomics.</title>
        <authorList>
            <person name="Schulz F."/>
            <person name="Roux S."/>
            <person name="Paez-Espino D."/>
            <person name="Jungbluth S."/>
            <person name="Walsh D.A."/>
            <person name="Denef V.J."/>
            <person name="McMahon K.D."/>
            <person name="Konstantinidis K.T."/>
            <person name="Eloe-Fadrosh E.A."/>
            <person name="Kyrpides N.C."/>
            <person name="Woyke T."/>
        </authorList>
    </citation>
    <scope>NUCLEOTIDE SEQUENCE</scope>
    <source>
        <strain evidence="4">GVMAG-M-3300027804-48</strain>
    </source>
</reference>
<proteinExistence type="predicted"/>
<dbReference type="SUPFAM" id="SSF103506">
    <property type="entry name" value="Mitochondrial carrier"/>
    <property type="match status" value="1"/>
</dbReference>
<sequence>MDFYISIAVGIVHAIAFNPIDKAIYNSVVNNTKLLTIKNWQKPFCGCLNNINSRIISGGIYFYLLDYTKSMNLYQSAFTVSLTTSIILNPLNMIKYNSYVENSSSYNSIVKIYNKYGFRFAKIGIESLIIRDFIFNVIYLNYKKDNNNLVHNCGVICLASVVSSPFHYIRNMKYYNNKSYYSICKNLIIDVKKTNKKFNFIFKQFAIGYGTARTVAGVYTGQIMYSTLKEIIH</sequence>
<keyword evidence="3" id="KW-0472">Membrane</keyword>
<name>A0A6C0LJ11_9ZZZZ</name>
<accession>A0A6C0LJ11</accession>
<dbReference type="EMBL" id="MN740490">
    <property type="protein sequence ID" value="QHU29544.1"/>
    <property type="molecule type" value="Genomic_DNA"/>
</dbReference>
<evidence type="ECO:0000256" key="3">
    <source>
        <dbReference type="ARBA" id="ARBA00023136"/>
    </source>
</evidence>
<organism evidence="4">
    <name type="scientific">viral metagenome</name>
    <dbReference type="NCBI Taxonomy" id="1070528"/>
    <lineage>
        <taxon>unclassified sequences</taxon>
        <taxon>metagenomes</taxon>
        <taxon>organismal metagenomes</taxon>
    </lineage>
</organism>
<evidence type="ECO:0000256" key="2">
    <source>
        <dbReference type="ARBA" id="ARBA00022692"/>
    </source>
</evidence>
<evidence type="ECO:0000313" key="4">
    <source>
        <dbReference type="EMBL" id="QHU29544.1"/>
    </source>
</evidence>
<comment type="subcellular location">
    <subcellularLocation>
        <location evidence="1">Membrane</location>
    </subcellularLocation>
</comment>